<dbReference type="Proteomes" id="UP000037505">
    <property type="component" value="Unassembled WGS sequence"/>
</dbReference>
<dbReference type="PANTHER" id="PTHR47990">
    <property type="entry name" value="2-OXOGLUTARATE (2OG) AND FE(II)-DEPENDENT OXYGENASE SUPERFAMILY PROTEIN-RELATED"/>
    <property type="match status" value="1"/>
</dbReference>
<keyword evidence="2" id="KW-0560">Oxidoreductase</keyword>
<dbReference type="STRING" id="1509407.A0A0L1IM60"/>
<feature type="domain" description="Fe2OG dioxygenase" evidence="4">
    <location>
        <begin position="171"/>
        <end position="276"/>
    </location>
</feature>
<dbReference type="Pfam" id="PF03171">
    <property type="entry name" value="2OG-FeII_Oxy"/>
    <property type="match status" value="1"/>
</dbReference>
<evidence type="ECO:0000256" key="1">
    <source>
        <dbReference type="ARBA" id="ARBA00008056"/>
    </source>
</evidence>
<keyword evidence="2" id="KW-0479">Metal-binding</keyword>
<dbReference type="InterPro" id="IPR050231">
    <property type="entry name" value="Iron_ascorbate_oxido_reductase"/>
</dbReference>
<gene>
    <name evidence="5" type="ORF">ANOM_010797</name>
</gene>
<feature type="region of interest" description="Disordered" evidence="3">
    <location>
        <begin position="309"/>
        <end position="331"/>
    </location>
</feature>
<dbReference type="InterPro" id="IPR027443">
    <property type="entry name" value="IPNS-like_sf"/>
</dbReference>
<dbReference type="AlphaFoldDB" id="A0A0L1IM60"/>
<dbReference type="GO" id="GO:0046872">
    <property type="term" value="F:metal ion binding"/>
    <property type="evidence" value="ECO:0007669"/>
    <property type="project" value="UniProtKB-KW"/>
</dbReference>
<sequence length="331" mass="37528">MGSIQPPGQKIAKLPTIAYRHLLDNDPAEVARLLSVCVEEGFFYLDMRDHSTLLAERDKIYDFMANWFSKSDEVKEKYARGSHIDGYKPVGAFAGPYQNTRDSYESLKVSHKILADPSANFPEEVEADRDLFSSYLQHSREVSLKLISALSDAMNLPSAERLENFHQSGVESNSVLVLLKYPYTDPAQQGNQIGHNKHTDIGSITFLFTDQWGLQVMAQESTEWEFIEPRPGHAVINVGDSLRFLSKKVLRSCLHRVIPVPGQEIDRYTIAYFLRPSDHAIFKDSNNETVSAAYWHDRKYEVFQSTQDEQSRDTILTGGLEPVGTSHEPRS</sequence>
<evidence type="ECO:0000313" key="5">
    <source>
        <dbReference type="EMBL" id="KNG80654.1"/>
    </source>
</evidence>
<evidence type="ECO:0000313" key="6">
    <source>
        <dbReference type="Proteomes" id="UP000037505"/>
    </source>
</evidence>
<name>A0A0L1IM60_ASPN3</name>
<dbReference type="InterPro" id="IPR005123">
    <property type="entry name" value="Oxoglu/Fe-dep_dioxygenase_dom"/>
</dbReference>
<organism evidence="5 6">
    <name type="scientific">Aspergillus nomiae NRRL (strain ATCC 15546 / NRRL 13137 / CBS 260.88 / M93)</name>
    <dbReference type="NCBI Taxonomy" id="1509407"/>
    <lineage>
        <taxon>Eukaryota</taxon>
        <taxon>Fungi</taxon>
        <taxon>Dikarya</taxon>
        <taxon>Ascomycota</taxon>
        <taxon>Pezizomycotina</taxon>
        <taxon>Eurotiomycetes</taxon>
        <taxon>Eurotiomycetidae</taxon>
        <taxon>Eurotiales</taxon>
        <taxon>Aspergillaceae</taxon>
        <taxon>Aspergillus</taxon>
        <taxon>Aspergillus subgen. Circumdati</taxon>
    </lineage>
</organism>
<dbReference type="GeneID" id="26812601"/>
<keyword evidence="2" id="KW-0408">Iron</keyword>
<evidence type="ECO:0000256" key="3">
    <source>
        <dbReference type="SAM" id="MobiDB-lite"/>
    </source>
</evidence>
<dbReference type="RefSeq" id="XP_015401577.1">
    <property type="nucleotide sequence ID" value="XM_015556053.1"/>
</dbReference>
<comment type="caution">
    <text evidence="5">The sequence shown here is derived from an EMBL/GenBank/DDBJ whole genome shotgun (WGS) entry which is preliminary data.</text>
</comment>
<dbReference type="Gene3D" id="2.60.120.330">
    <property type="entry name" value="B-lactam Antibiotic, Isopenicillin N Synthase, Chain"/>
    <property type="match status" value="1"/>
</dbReference>
<protein>
    <recommendedName>
        <fullName evidence="4">Fe2OG dioxygenase domain-containing protein</fullName>
    </recommendedName>
</protein>
<reference evidence="5 6" key="1">
    <citation type="submission" date="2014-06" db="EMBL/GenBank/DDBJ databases">
        <title>The Genome of the Aflatoxigenic Filamentous Fungus Aspergillus nomius.</title>
        <authorList>
            <person name="Moore M.G."/>
            <person name="Shannon B.M."/>
            <person name="Brian M.M."/>
        </authorList>
    </citation>
    <scope>NUCLEOTIDE SEQUENCE [LARGE SCALE GENOMIC DNA]</scope>
    <source>
        <strain evidence="5 6">NRRL 13137</strain>
    </source>
</reference>
<evidence type="ECO:0000256" key="2">
    <source>
        <dbReference type="RuleBase" id="RU003682"/>
    </source>
</evidence>
<accession>A0A0L1IM60</accession>
<dbReference type="SUPFAM" id="SSF51197">
    <property type="entry name" value="Clavaminate synthase-like"/>
    <property type="match status" value="1"/>
</dbReference>
<dbReference type="OrthoDB" id="288590at2759"/>
<dbReference type="GO" id="GO:0016491">
    <property type="term" value="F:oxidoreductase activity"/>
    <property type="evidence" value="ECO:0007669"/>
    <property type="project" value="UniProtKB-KW"/>
</dbReference>
<evidence type="ECO:0000259" key="4">
    <source>
        <dbReference type="PROSITE" id="PS51471"/>
    </source>
</evidence>
<proteinExistence type="inferred from homology"/>
<dbReference type="GO" id="GO:0044283">
    <property type="term" value="P:small molecule biosynthetic process"/>
    <property type="evidence" value="ECO:0007669"/>
    <property type="project" value="UniProtKB-ARBA"/>
</dbReference>
<dbReference type="PROSITE" id="PS51471">
    <property type="entry name" value="FE2OG_OXY"/>
    <property type="match status" value="1"/>
</dbReference>
<keyword evidence="6" id="KW-1185">Reference proteome</keyword>
<dbReference type="InterPro" id="IPR026992">
    <property type="entry name" value="DIOX_N"/>
</dbReference>
<comment type="similarity">
    <text evidence="1 2">Belongs to the iron/ascorbate-dependent oxidoreductase family.</text>
</comment>
<dbReference type="EMBL" id="JNOM01000564">
    <property type="protein sequence ID" value="KNG80654.1"/>
    <property type="molecule type" value="Genomic_DNA"/>
</dbReference>
<dbReference type="InterPro" id="IPR044861">
    <property type="entry name" value="IPNS-like_FE2OG_OXY"/>
</dbReference>
<dbReference type="Pfam" id="PF14226">
    <property type="entry name" value="DIOX_N"/>
    <property type="match status" value="1"/>
</dbReference>